<dbReference type="Proteomes" id="UP001396334">
    <property type="component" value="Unassembled WGS sequence"/>
</dbReference>
<keyword evidence="2" id="KW-1185">Reference proteome</keyword>
<dbReference type="PANTHER" id="PTHR46183">
    <property type="entry name" value="PROTEIN CLMP1"/>
    <property type="match status" value="1"/>
</dbReference>
<gene>
    <name evidence="1" type="ORF">V6N11_059531</name>
</gene>
<dbReference type="InterPro" id="IPR044517">
    <property type="entry name" value="PHOX1-4"/>
</dbReference>
<evidence type="ECO:0000313" key="1">
    <source>
        <dbReference type="EMBL" id="KAK8977901.1"/>
    </source>
</evidence>
<reference evidence="1 2" key="1">
    <citation type="journal article" date="2024" name="G3 (Bethesda)">
        <title>Genome assembly of Hibiscus sabdariffa L. provides insights into metabolisms of medicinal natural products.</title>
        <authorList>
            <person name="Kim T."/>
        </authorList>
    </citation>
    <scope>NUCLEOTIDE SEQUENCE [LARGE SCALE GENOMIC DNA]</scope>
    <source>
        <strain evidence="1">TK-2024</strain>
        <tissue evidence="1">Old leaves</tissue>
    </source>
</reference>
<accession>A0ABR2NP01</accession>
<dbReference type="PANTHER" id="PTHR46183:SF4">
    <property type="entry name" value="PROTEIN PHOX4"/>
    <property type="match status" value="1"/>
</dbReference>
<comment type="caution">
    <text evidence="1">The sequence shown here is derived from an EMBL/GenBank/DDBJ whole genome shotgun (WGS) entry which is preliminary data.</text>
</comment>
<protein>
    <submittedName>
        <fullName evidence="1">Uncharacterized protein</fullName>
    </submittedName>
</protein>
<sequence length="312" mass="36290">MEDVVTSEAAQELFDITTDKFQEMIVTLFKWGNVCMSKAMKYVRLIEDSTKSMLTQFKIAYRWERKEYVLAAKRYKEALKIKSKFHEVAVVVYVRKKVLGWGKDDESSYSKRVEEVGVRPLNEGHRVENFSREQLFHRVLEHSVWLQDANKARELYLSYYQSTPKNLECSRTHKLILAMRNGDERFVEPIPKSLQNLMLKSVKEDVMNQFASDNIKIKQAYEIFVSDLKTSVYNPWTSKDIRVLEALFFKAGKCYSSDENMNKNMVVLIHGNGSYVGHGIGYMLQYVGKLGGNFILIATMTKVVQRRKISKN</sequence>
<dbReference type="EMBL" id="JBBPBN010000115">
    <property type="protein sequence ID" value="KAK8977901.1"/>
    <property type="molecule type" value="Genomic_DNA"/>
</dbReference>
<proteinExistence type="predicted"/>
<name>A0ABR2NP01_9ROSI</name>
<evidence type="ECO:0000313" key="2">
    <source>
        <dbReference type="Proteomes" id="UP001396334"/>
    </source>
</evidence>
<organism evidence="1 2">
    <name type="scientific">Hibiscus sabdariffa</name>
    <name type="common">roselle</name>
    <dbReference type="NCBI Taxonomy" id="183260"/>
    <lineage>
        <taxon>Eukaryota</taxon>
        <taxon>Viridiplantae</taxon>
        <taxon>Streptophyta</taxon>
        <taxon>Embryophyta</taxon>
        <taxon>Tracheophyta</taxon>
        <taxon>Spermatophyta</taxon>
        <taxon>Magnoliopsida</taxon>
        <taxon>eudicotyledons</taxon>
        <taxon>Gunneridae</taxon>
        <taxon>Pentapetalae</taxon>
        <taxon>rosids</taxon>
        <taxon>malvids</taxon>
        <taxon>Malvales</taxon>
        <taxon>Malvaceae</taxon>
        <taxon>Malvoideae</taxon>
        <taxon>Hibiscus</taxon>
    </lineage>
</organism>